<dbReference type="AlphaFoldDB" id="A0A812UYW4"/>
<sequence>MEIYPAGRILTVASLHWSARTLLKHKACKCRSPMDPGSPSKLTGALSGSI</sequence>
<dbReference type="Proteomes" id="UP000649617">
    <property type="component" value="Unassembled WGS sequence"/>
</dbReference>
<evidence type="ECO:0000313" key="2">
    <source>
        <dbReference type="Proteomes" id="UP000649617"/>
    </source>
</evidence>
<organism evidence="1 2">
    <name type="scientific">Symbiodinium pilosum</name>
    <name type="common">Dinoflagellate</name>
    <dbReference type="NCBI Taxonomy" id="2952"/>
    <lineage>
        <taxon>Eukaryota</taxon>
        <taxon>Sar</taxon>
        <taxon>Alveolata</taxon>
        <taxon>Dinophyceae</taxon>
        <taxon>Suessiales</taxon>
        <taxon>Symbiodiniaceae</taxon>
        <taxon>Symbiodinium</taxon>
    </lineage>
</organism>
<keyword evidence="2" id="KW-1185">Reference proteome</keyword>
<dbReference type="EMBL" id="CAJNIZ010039247">
    <property type="protein sequence ID" value="CAE7588392.1"/>
    <property type="molecule type" value="Genomic_DNA"/>
</dbReference>
<accession>A0A812UYW4</accession>
<protein>
    <submittedName>
        <fullName evidence="1">Uncharacterized protein</fullName>
    </submittedName>
</protein>
<name>A0A812UYW4_SYMPI</name>
<gene>
    <name evidence="1" type="ORF">SPIL2461_LOCUS15689</name>
</gene>
<evidence type="ECO:0000313" key="1">
    <source>
        <dbReference type="EMBL" id="CAE7588392.1"/>
    </source>
</evidence>
<comment type="caution">
    <text evidence="1">The sequence shown here is derived from an EMBL/GenBank/DDBJ whole genome shotgun (WGS) entry which is preliminary data.</text>
</comment>
<reference evidence="1" key="1">
    <citation type="submission" date="2021-02" db="EMBL/GenBank/DDBJ databases">
        <authorList>
            <person name="Dougan E. K."/>
            <person name="Rhodes N."/>
            <person name="Thang M."/>
            <person name="Chan C."/>
        </authorList>
    </citation>
    <scope>NUCLEOTIDE SEQUENCE</scope>
</reference>
<proteinExistence type="predicted"/>